<dbReference type="Gramene" id="PVH47609">
    <property type="protein sequence ID" value="PVH47609"/>
    <property type="gene ID" value="PAHAL_4G101000"/>
</dbReference>
<accession>A0A2T8JCG0</accession>
<organism evidence="1">
    <name type="scientific">Panicum hallii</name>
    <dbReference type="NCBI Taxonomy" id="206008"/>
    <lineage>
        <taxon>Eukaryota</taxon>
        <taxon>Viridiplantae</taxon>
        <taxon>Streptophyta</taxon>
        <taxon>Embryophyta</taxon>
        <taxon>Tracheophyta</taxon>
        <taxon>Spermatophyta</taxon>
        <taxon>Magnoliopsida</taxon>
        <taxon>Liliopsida</taxon>
        <taxon>Poales</taxon>
        <taxon>Poaceae</taxon>
        <taxon>PACMAD clade</taxon>
        <taxon>Panicoideae</taxon>
        <taxon>Panicodae</taxon>
        <taxon>Paniceae</taxon>
        <taxon>Panicinae</taxon>
        <taxon>Panicum</taxon>
        <taxon>Panicum sect. Panicum</taxon>
    </lineage>
</organism>
<gene>
    <name evidence="1" type="ORF">PAHAL_4G101000</name>
</gene>
<proteinExistence type="predicted"/>
<dbReference type="Proteomes" id="UP000243499">
    <property type="component" value="Chromosome 4"/>
</dbReference>
<protein>
    <recommendedName>
        <fullName evidence="2">Reverse transcriptase zinc-binding domain-containing protein</fullName>
    </recommendedName>
</protein>
<dbReference type="AlphaFoldDB" id="A0A2T8JCG0"/>
<dbReference type="EMBL" id="CM008049">
    <property type="protein sequence ID" value="PVH47609.1"/>
    <property type="molecule type" value="Genomic_DNA"/>
</dbReference>
<name>A0A2T8JCG0_9POAL</name>
<evidence type="ECO:0000313" key="1">
    <source>
        <dbReference type="EMBL" id="PVH47609.1"/>
    </source>
</evidence>
<sequence>MSCFRLPAPVCRKITTYISNYWWGSSVDNHKVHWLRWNKLTDSKEDGVWRLLTRLDALCSRVLKGKYFPNSDFLGAKNRRRSSETWRAILYGRDVLYRGIIKRIGPGSSVNVWDDNWIPSSFS</sequence>
<evidence type="ECO:0008006" key="2">
    <source>
        <dbReference type="Google" id="ProtNLM"/>
    </source>
</evidence>
<reference evidence="1" key="1">
    <citation type="submission" date="2018-04" db="EMBL/GenBank/DDBJ databases">
        <title>WGS assembly of Panicum hallii.</title>
        <authorList>
            <person name="Lovell J."/>
            <person name="Jenkins J."/>
            <person name="Lowry D."/>
            <person name="Mamidi S."/>
            <person name="Sreedasyam A."/>
            <person name="Weng X."/>
            <person name="Barry K."/>
            <person name="Bonette J."/>
            <person name="Campitelli B."/>
            <person name="Daum C."/>
            <person name="Gordon S."/>
            <person name="Gould B."/>
            <person name="Lipzen A."/>
            <person name="Macqueen A."/>
            <person name="Palacio-Mejia J."/>
            <person name="Plott C."/>
            <person name="Shakirov E."/>
            <person name="Shu S."/>
            <person name="Yoshinaga Y."/>
            <person name="Zane M."/>
            <person name="Rokhsar D."/>
            <person name="Grimwood J."/>
            <person name="Schmutz J."/>
            <person name="Juenger T."/>
        </authorList>
    </citation>
    <scope>NUCLEOTIDE SEQUENCE [LARGE SCALE GENOMIC DNA]</scope>
    <source>
        <strain evidence="1">FIL2</strain>
    </source>
</reference>